<dbReference type="AlphaFoldDB" id="A0A7K0BPW4"/>
<gene>
    <name evidence="1" type="ORF">ACRB68_11540</name>
</gene>
<reference evidence="1 2" key="1">
    <citation type="submission" date="2019-10" db="EMBL/GenBank/DDBJ databases">
        <title>Actinomadura rubteroloni sp. nov. and Actinomadura macrotermitis sp. nov., isolated from the gut of fungus growing-termite Macrotermes natalensis.</title>
        <authorList>
            <person name="Benndorf R."/>
            <person name="Martin K."/>
            <person name="Kuefner M."/>
            <person name="De Beer W."/>
            <person name="Kaster A.-K."/>
            <person name="Vollmers J."/>
            <person name="Poulsen M."/>
            <person name="Beemelmanns C."/>
        </authorList>
    </citation>
    <scope>NUCLEOTIDE SEQUENCE [LARGE SCALE GENOMIC DNA]</scope>
    <source>
        <strain evidence="1 2">RB68</strain>
    </source>
</reference>
<name>A0A7K0BPW4_9ACTN</name>
<evidence type="ECO:0000313" key="2">
    <source>
        <dbReference type="Proteomes" id="UP000487268"/>
    </source>
</evidence>
<comment type="caution">
    <text evidence="1">The sequence shown here is derived from an EMBL/GenBank/DDBJ whole genome shotgun (WGS) entry which is preliminary data.</text>
</comment>
<dbReference type="EMBL" id="WEGH01000001">
    <property type="protein sequence ID" value="MQY03116.1"/>
    <property type="molecule type" value="Genomic_DNA"/>
</dbReference>
<proteinExistence type="predicted"/>
<dbReference type="RefSeq" id="WP_153531127.1">
    <property type="nucleotide sequence ID" value="NZ_WEGH01000001.1"/>
</dbReference>
<evidence type="ECO:0000313" key="1">
    <source>
        <dbReference type="EMBL" id="MQY03116.1"/>
    </source>
</evidence>
<keyword evidence="2" id="KW-1185">Reference proteome</keyword>
<sequence>MLDHIAYSTGRLDGAASLPALLTAVFDGLELVERAATALAGPDADGARPGCAGALAEAGRARRALSGAPALRSAVHAGSGAERQELAEALGRFSMTLTEALVTATAWTTEPADRVACLRAALHLGRVAGALD</sequence>
<protein>
    <submittedName>
        <fullName evidence="1">Uncharacterized protein</fullName>
    </submittedName>
</protein>
<organism evidence="1 2">
    <name type="scientific">Actinomadura macrotermitis</name>
    <dbReference type="NCBI Taxonomy" id="2585200"/>
    <lineage>
        <taxon>Bacteria</taxon>
        <taxon>Bacillati</taxon>
        <taxon>Actinomycetota</taxon>
        <taxon>Actinomycetes</taxon>
        <taxon>Streptosporangiales</taxon>
        <taxon>Thermomonosporaceae</taxon>
        <taxon>Actinomadura</taxon>
    </lineage>
</organism>
<dbReference type="OrthoDB" id="3480177at2"/>
<accession>A0A7K0BPW4</accession>
<dbReference type="Proteomes" id="UP000487268">
    <property type="component" value="Unassembled WGS sequence"/>
</dbReference>